<dbReference type="Pfam" id="PF03992">
    <property type="entry name" value="ABM"/>
    <property type="match status" value="1"/>
</dbReference>
<dbReference type="OrthoDB" id="1120859at2"/>
<dbReference type="EMBL" id="CP028923">
    <property type="protein sequence ID" value="QCK16319.1"/>
    <property type="molecule type" value="Genomic_DNA"/>
</dbReference>
<feature type="domain" description="ABM" evidence="1">
    <location>
        <begin position="2"/>
        <end position="91"/>
    </location>
</feature>
<keyword evidence="2" id="KW-0560">Oxidoreductase</keyword>
<evidence type="ECO:0000259" key="1">
    <source>
        <dbReference type="PROSITE" id="PS51725"/>
    </source>
</evidence>
<proteinExistence type="predicted"/>
<dbReference type="RefSeq" id="WP_137091910.1">
    <property type="nucleotide sequence ID" value="NZ_CP028923.1"/>
</dbReference>
<dbReference type="GO" id="GO:0004497">
    <property type="term" value="F:monooxygenase activity"/>
    <property type="evidence" value="ECO:0007669"/>
    <property type="project" value="UniProtKB-KW"/>
</dbReference>
<gene>
    <name evidence="2" type="ORF">DCC35_17035</name>
</gene>
<protein>
    <submittedName>
        <fullName evidence="2">Antibiotic biosynthesis monooxygenase</fullName>
    </submittedName>
</protein>
<dbReference type="SUPFAM" id="SSF54909">
    <property type="entry name" value="Dimeric alpha+beta barrel"/>
    <property type="match status" value="1"/>
</dbReference>
<accession>A0A4D7JK41</accession>
<dbReference type="AlphaFoldDB" id="A0A4D7JK41"/>
<dbReference type="Proteomes" id="UP000298616">
    <property type="component" value="Chromosome"/>
</dbReference>
<keyword evidence="2" id="KW-0503">Monooxygenase</keyword>
<evidence type="ECO:0000313" key="2">
    <source>
        <dbReference type="EMBL" id="QCK16319.1"/>
    </source>
</evidence>
<sequence length="96" mass="11493">MLIRIVRMSFEPSKTEEFVEIFKTSQNKIKAFEGCQHVELMQDLEHPNVFSTYSIWESDLHLQKYRHSELFKSTWAKTKILFNGKPEAHSYKKKIE</sequence>
<evidence type="ECO:0000313" key="3">
    <source>
        <dbReference type="Proteomes" id="UP000298616"/>
    </source>
</evidence>
<name>A0A4D7JK41_9BACT</name>
<keyword evidence="3" id="KW-1185">Reference proteome</keyword>
<dbReference type="InterPro" id="IPR007138">
    <property type="entry name" value="ABM_dom"/>
</dbReference>
<dbReference type="InterPro" id="IPR011008">
    <property type="entry name" value="Dimeric_a/b-barrel"/>
</dbReference>
<dbReference type="KEGG" id="fpf:DCC35_17035"/>
<reference evidence="2 3" key="1">
    <citation type="submission" date="2018-04" db="EMBL/GenBank/DDBJ databases">
        <title>Complete genome uncultured novel isolate.</title>
        <authorList>
            <person name="Merlino G."/>
        </authorList>
    </citation>
    <scope>NUCLEOTIDE SEQUENCE [LARGE SCALE GENOMIC DNA]</scope>
    <source>
        <strain evidence="3">R1DC9</strain>
    </source>
</reference>
<organism evidence="2 3">
    <name type="scientific">Mangrovivirga cuniculi</name>
    <dbReference type="NCBI Taxonomy" id="2715131"/>
    <lineage>
        <taxon>Bacteria</taxon>
        <taxon>Pseudomonadati</taxon>
        <taxon>Bacteroidota</taxon>
        <taxon>Cytophagia</taxon>
        <taxon>Cytophagales</taxon>
        <taxon>Mangrovivirgaceae</taxon>
        <taxon>Mangrovivirga</taxon>
    </lineage>
</organism>
<dbReference type="Gene3D" id="3.30.70.100">
    <property type="match status" value="1"/>
</dbReference>
<dbReference type="PROSITE" id="PS51725">
    <property type="entry name" value="ABM"/>
    <property type="match status" value="1"/>
</dbReference>